<comment type="subcellular location">
    <subcellularLocation>
        <location evidence="1 6">Membrane</location>
        <topology evidence="1 6">Multi-pass membrane protein</topology>
    </subcellularLocation>
</comment>
<comment type="caution">
    <text evidence="7">The sequence shown here is derived from an EMBL/GenBank/DDBJ whole genome shotgun (WGS) entry which is preliminary data.</text>
</comment>
<evidence type="ECO:0000313" key="8">
    <source>
        <dbReference type="Proteomes" id="UP001152872"/>
    </source>
</evidence>
<dbReference type="PANTHER" id="PTHR12608:SF1">
    <property type="entry name" value="TRANSMEMBRANE PROTEIN 165"/>
    <property type="match status" value="1"/>
</dbReference>
<gene>
    <name evidence="7" type="ORF">FEV09_21530</name>
</gene>
<dbReference type="InterPro" id="IPR001727">
    <property type="entry name" value="GDT1-like"/>
</dbReference>
<dbReference type="GO" id="GO:0046873">
    <property type="term" value="F:metal ion transmembrane transporter activity"/>
    <property type="evidence" value="ECO:0007669"/>
    <property type="project" value="InterPro"/>
</dbReference>
<proteinExistence type="inferred from homology"/>
<name>A0A9X4MD80_9CYAN</name>
<sequence>MDWQLLFLSFGTIFLSELGDKSQLATLSLSGSSAAPKYVFIGSAAALLVASSLGVWLGDSISILAPTRLLKAIGAALFAFMAMRLFMSDSSNFS</sequence>
<feature type="transmembrane region" description="Helical" evidence="6">
    <location>
        <begin position="69"/>
        <end position="87"/>
    </location>
</feature>
<reference evidence="7" key="1">
    <citation type="submission" date="2019-05" db="EMBL/GenBank/DDBJ databases">
        <title>Whole genome sequencing of Pseudanabaena catenata USMAC16.</title>
        <authorList>
            <person name="Khan Z."/>
            <person name="Omar W.M."/>
            <person name="Convey P."/>
            <person name="Merican F."/>
            <person name="Najimudin N."/>
        </authorList>
    </citation>
    <scope>NUCLEOTIDE SEQUENCE</scope>
    <source>
        <strain evidence="7">USMAC16</strain>
    </source>
</reference>
<evidence type="ECO:0000256" key="5">
    <source>
        <dbReference type="ARBA" id="ARBA00023136"/>
    </source>
</evidence>
<keyword evidence="5 6" id="KW-0472">Membrane</keyword>
<comment type="caution">
    <text evidence="6">Lacks conserved residue(s) required for the propagation of feature annotation.</text>
</comment>
<comment type="similarity">
    <text evidence="2 6">Belongs to the GDT1 family.</text>
</comment>
<dbReference type="GO" id="GO:0016020">
    <property type="term" value="C:membrane"/>
    <property type="evidence" value="ECO:0007669"/>
    <property type="project" value="UniProtKB-SubCell"/>
</dbReference>
<organism evidence="7 8">
    <name type="scientific">Pseudanabaena catenata USMAC16</name>
    <dbReference type="NCBI Taxonomy" id="1855837"/>
    <lineage>
        <taxon>Bacteria</taxon>
        <taxon>Bacillati</taxon>
        <taxon>Cyanobacteriota</taxon>
        <taxon>Cyanophyceae</taxon>
        <taxon>Pseudanabaenales</taxon>
        <taxon>Pseudanabaenaceae</taxon>
        <taxon>Pseudanabaena</taxon>
    </lineage>
</organism>
<keyword evidence="8" id="KW-1185">Reference proteome</keyword>
<dbReference type="Pfam" id="PF01169">
    <property type="entry name" value="GDT1"/>
    <property type="match status" value="1"/>
</dbReference>
<dbReference type="PANTHER" id="PTHR12608">
    <property type="entry name" value="TRANSMEMBRANE PROTEIN HTP-1 RELATED"/>
    <property type="match status" value="1"/>
</dbReference>
<evidence type="ECO:0000256" key="2">
    <source>
        <dbReference type="ARBA" id="ARBA00009190"/>
    </source>
</evidence>
<evidence type="ECO:0000256" key="4">
    <source>
        <dbReference type="ARBA" id="ARBA00022989"/>
    </source>
</evidence>
<evidence type="ECO:0000313" key="7">
    <source>
        <dbReference type="EMBL" id="MDG3497125.1"/>
    </source>
</evidence>
<accession>A0A9X4MD80</accession>
<dbReference type="Proteomes" id="UP001152872">
    <property type="component" value="Unassembled WGS sequence"/>
</dbReference>
<feature type="transmembrane region" description="Helical" evidence="6">
    <location>
        <begin position="38"/>
        <end position="57"/>
    </location>
</feature>
<evidence type="ECO:0000256" key="3">
    <source>
        <dbReference type="ARBA" id="ARBA00022692"/>
    </source>
</evidence>
<evidence type="ECO:0000256" key="1">
    <source>
        <dbReference type="ARBA" id="ARBA00004141"/>
    </source>
</evidence>
<dbReference type="AlphaFoldDB" id="A0A9X4MD80"/>
<protein>
    <recommendedName>
        <fullName evidence="6">GDT1 family protein</fullName>
    </recommendedName>
</protein>
<keyword evidence="3 6" id="KW-0812">Transmembrane</keyword>
<evidence type="ECO:0000256" key="6">
    <source>
        <dbReference type="RuleBase" id="RU365102"/>
    </source>
</evidence>
<dbReference type="EMBL" id="VBTY01000284">
    <property type="protein sequence ID" value="MDG3497125.1"/>
    <property type="molecule type" value="Genomic_DNA"/>
</dbReference>
<keyword evidence="4 6" id="KW-1133">Transmembrane helix</keyword>
<dbReference type="RefSeq" id="WP_009629332.1">
    <property type="nucleotide sequence ID" value="NZ_VBTY01000284.1"/>
</dbReference>